<dbReference type="STRING" id="1165094.RINTHH_22740"/>
<comment type="caution">
    <text evidence="4">The sequence shown here is derived from an EMBL/GenBank/DDBJ whole genome shotgun (WGS) entry which is preliminary data.</text>
</comment>
<sequence>MNMQVFPNMIANSDTAALSSTLLNRDTYLVNLLNKVSASKRQGWLQELKDLSANYVRHSVIPNTREEEWQFTDLSALRKLELSVGKKYDLSEDDVPYFPEAKIRLVFINSIYTPELSTTAKLPSGVLVSNLASLPLGHIERVQQYIARSKGDWEVFTALNTAGINDVGVVWISENVVLEEPIHIVFITAGEEAAAISQPRCLVVGETSSQATLVEEHTNYKNTKGVYFSNSVTEIFVNENAQINHTRIEADNMEAFHIGKTTVTQEKHSSYSCHSISLGGKLSRHNLEILQAGEDTETTLNGLTIIGGQQLADTHSVILLNHPHGKSRQLHKYILVDKAHGIFSSKVVMPKSAQLNDVEQLNHNLLLSPKARVDTKPQLLISADNVKCSHGATTSQLEDNEIFYLKSRSLNEDSARKLLIQAFAAEIINRISLPSLQERLVKTVNQF</sequence>
<name>M1WTV9_9NOST</name>
<dbReference type="GO" id="GO:0016226">
    <property type="term" value="P:iron-sulfur cluster assembly"/>
    <property type="evidence" value="ECO:0007669"/>
    <property type="project" value="InterPro"/>
</dbReference>
<dbReference type="InterPro" id="IPR011542">
    <property type="entry name" value="SUF_FeS_clus_asmbl_SufD"/>
</dbReference>
<dbReference type="Pfam" id="PF01458">
    <property type="entry name" value="SUFBD_core"/>
    <property type="match status" value="1"/>
</dbReference>
<gene>
    <name evidence="4" type="ORF">RINTHH_22740</name>
</gene>
<dbReference type="Proteomes" id="UP000053051">
    <property type="component" value="Unassembled WGS sequence"/>
</dbReference>
<feature type="domain" description="SUF system FeS cluster assembly SufBD N-terminal" evidence="3">
    <location>
        <begin position="43"/>
        <end position="184"/>
    </location>
</feature>
<dbReference type="AlphaFoldDB" id="M1WTV9"/>
<evidence type="ECO:0000259" key="3">
    <source>
        <dbReference type="Pfam" id="PF19295"/>
    </source>
</evidence>
<protein>
    <submittedName>
        <fullName evidence="4">Iron-sulfur cluster assembly protein SufD</fullName>
    </submittedName>
</protein>
<dbReference type="PANTHER" id="PTHR43575:SF1">
    <property type="entry name" value="PROTEIN ABCI7, CHLOROPLASTIC"/>
    <property type="match status" value="1"/>
</dbReference>
<dbReference type="EMBL" id="CAIY01000088">
    <property type="protein sequence ID" value="CCH68429.1"/>
    <property type="molecule type" value="Genomic_DNA"/>
</dbReference>
<dbReference type="RefSeq" id="WP_008236074.1">
    <property type="nucleotide sequence ID" value="NZ_CAIY01000088.1"/>
</dbReference>
<reference evidence="5" key="2">
    <citation type="submission" date="2016-01" db="EMBL/GenBank/DDBJ databases">
        <title>Diatom-associated endosymboitic cyanobacterium lacks core nitrogen metabolism enzymes.</title>
        <authorList>
            <person name="Hilton J.A."/>
            <person name="Foster R.A."/>
            <person name="Tripp H.J."/>
            <person name="Carter B.J."/>
            <person name="Zehr J.P."/>
            <person name="Villareal T.A."/>
        </authorList>
    </citation>
    <scope>NUCLEOTIDE SEQUENCE [LARGE SCALE GENOMIC DNA]</scope>
    <source>
        <strain evidence="5">HH01</strain>
    </source>
</reference>
<evidence type="ECO:0000313" key="5">
    <source>
        <dbReference type="Proteomes" id="UP000053051"/>
    </source>
</evidence>
<dbReference type="InterPro" id="IPR000825">
    <property type="entry name" value="SUF_FeS_clus_asmbl_SufBD_core"/>
</dbReference>
<dbReference type="OrthoDB" id="9768262at2"/>
<reference evidence="4 5" key="1">
    <citation type="submission" date="2012-05" db="EMBL/GenBank/DDBJ databases">
        <authorList>
            <person name="Hilton J."/>
        </authorList>
    </citation>
    <scope>NUCLEOTIDE SEQUENCE [LARGE SCALE GENOMIC DNA]</scope>
    <source>
        <strain evidence="4 5">HH01</strain>
    </source>
</reference>
<proteinExistence type="inferred from homology"/>
<dbReference type="Pfam" id="PF19295">
    <property type="entry name" value="SufBD_N"/>
    <property type="match status" value="1"/>
</dbReference>
<accession>M1WTV9</accession>
<evidence type="ECO:0000256" key="1">
    <source>
        <dbReference type="ARBA" id="ARBA00043967"/>
    </source>
</evidence>
<dbReference type="InterPro" id="IPR055346">
    <property type="entry name" value="Fe-S_cluster_assembly_SufBD"/>
</dbReference>
<feature type="domain" description="SUF system FeS cluster assembly SufBD core" evidence="2">
    <location>
        <begin position="190"/>
        <end position="423"/>
    </location>
</feature>
<dbReference type="InterPro" id="IPR045595">
    <property type="entry name" value="SufBD_N"/>
</dbReference>
<organism evidence="4 5">
    <name type="scientific">Richelia intracellularis HH01</name>
    <dbReference type="NCBI Taxonomy" id="1165094"/>
    <lineage>
        <taxon>Bacteria</taxon>
        <taxon>Bacillati</taxon>
        <taxon>Cyanobacteriota</taxon>
        <taxon>Cyanophyceae</taxon>
        <taxon>Nostocales</taxon>
        <taxon>Nostocaceae</taxon>
        <taxon>Richelia</taxon>
    </lineage>
</organism>
<dbReference type="InterPro" id="IPR037284">
    <property type="entry name" value="SUF_FeS_clus_asmbl_SufBD_sf"/>
</dbReference>
<comment type="similarity">
    <text evidence="1">Belongs to the iron-sulfur cluster assembly SufBD family.</text>
</comment>
<keyword evidence="5" id="KW-1185">Reference proteome</keyword>
<dbReference type="NCBIfam" id="TIGR01981">
    <property type="entry name" value="sufD"/>
    <property type="match status" value="1"/>
</dbReference>
<dbReference type="SUPFAM" id="SSF101960">
    <property type="entry name" value="Stabilizer of iron transporter SufD"/>
    <property type="match status" value="1"/>
</dbReference>
<dbReference type="PANTHER" id="PTHR43575">
    <property type="entry name" value="PROTEIN ABCI7, CHLOROPLASTIC"/>
    <property type="match status" value="1"/>
</dbReference>
<evidence type="ECO:0000259" key="2">
    <source>
        <dbReference type="Pfam" id="PF01458"/>
    </source>
</evidence>
<evidence type="ECO:0000313" key="4">
    <source>
        <dbReference type="EMBL" id="CCH68429.1"/>
    </source>
</evidence>